<evidence type="ECO:0000313" key="8">
    <source>
        <dbReference type="EnsemblPlants" id="Bo9g084320.1"/>
    </source>
</evidence>
<feature type="domain" description="GRF-type" evidence="7">
    <location>
        <begin position="346"/>
        <end position="387"/>
    </location>
</feature>
<sequence length="475" mass="54204">MDSRNPYSQYSIYVGLLNSQRENVVNENFPYESFPSSVNIGASEIPPFSSQQSEAPTLPEDTPTERRERKKWTPADDEVLISAWLNTSKDAVVGNDQKSGTFWKRVGEYYAASPHARQVLMLDRVRWHKINDLTNKFCGAFAAAERQITSGQNDNDVLKVAHDIFYSDHTMKFTLEHVWCVLRSEQKWLSLNTPKATASSKRKTSEAGSQSPSTNGGDHEMRLEGIKAAKARRNNAKGKALEEYKSVWELKMEDLAMKEKLSKLAILDTLLAKKESLSETEEVKELMGLDYSYTQPSESEEYGENSADSGYSQTEDDILLDQAEIDAARRQYPPQPEVEFGFPKTCYCGGDPLVATSYTRNDPGRRYYTCENVDDGECHVWKWWDVAVMEEMRAMDRQYGKLSEKVDYLNFMSDYETHLRQVKDLHNDNKQKLIRLEKIVCDLAKKKSRVRNGLEFVVGVMGFVVVVAGMVLMFK</sequence>
<evidence type="ECO:0000256" key="1">
    <source>
        <dbReference type="ARBA" id="ARBA00022723"/>
    </source>
</evidence>
<evidence type="ECO:0000313" key="9">
    <source>
        <dbReference type="Proteomes" id="UP000032141"/>
    </source>
</evidence>
<dbReference type="EnsemblPlants" id="Bo9g084320.1">
    <property type="protein sequence ID" value="Bo9g084320.1"/>
    <property type="gene ID" value="Bo9g084320"/>
</dbReference>
<feature type="compositionally biased region" description="Basic and acidic residues" evidence="5">
    <location>
        <begin position="63"/>
        <end position="72"/>
    </location>
</feature>
<keyword evidence="6" id="KW-0812">Transmembrane</keyword>
<dbReference type="PANTHER" id="PTHR45023">
    <property type="match status" value="1"/>
</dbReference>
<reference evidence="8" key="2">
    <citation type="submission" date="2015-03" db="UniProtKB">
        <authorList>
            <consortium name="EnsemblPlants"/>
        </authorList>
    </citation>
    <scope>IDENTIFICATION</scope>
</reference>
<feature type="compositionally biased region" description="Polar residues" evidence="5">
    <location>
        <begin position="206"/>
        <end position="216"/>
    </location>
</feature>
<dbReference type="AlphaFoldDB" id="A0A0D3E8M5"/>
<dbReference type="PROSITE" id="PS51999">
    <property type="entry name" value="ZF_GRF"/>
    <property type="match status" value="1"/>
</dbReference>
<evidence type="ECO:0000256" key="6">
    <source>
        <dbReference type="SAM" id="Phobius"/>
    </source>
</evidence>
<feature type="transmembrane region" description="Helical" evidence="6">
    <location>
        <begin position="453"/>
        <end position="474"/>
    </location>
</feature>
<keyword evidence="9" id="KW-1185">Reference proteome</keyword>
<dbReference type="PANTHER" id="PTHR45023:SF4">
    <property type="entry name" value="GLYCINE-RICH PROTEIN-RELATED"/>
    <property type="match status" value="1"/>
</dbReference>
<keyword evidence="1" id="KW-0479">Metal-binding</keyword>
<evidence type="ECO:0000256" key="5">
    <source>
        <dbReference type="SAM" id="MobiDB-lite"/>
    </source>
</evidence>
<reference evidence="8 9" key="1">
    <citation type="journal article" date="2014" name="Genome Biol.">
        <title>Transcriptome and methylome profiling reveals relics of genome dominance in the mesopolyploid Brassica oleracea.</title>
        <authorList>
            <person name="Parkin I.A."/>
            <person name="Koh C."/>
            <person name="Tang H."/>
            <person name="Robinson S.J."/>
            <person name="Kagale S."/>
            <person name="Clarke W.E."/>
            <person name="Town C.D."/>
            <person name="Nixon J."/>
            <person name="Krishnakumar V."/>
            <person name="Bidwell S.L."/>
            <person name="Denoeud F."/>
            <person name="Belcram H."/>
            <person name="Links M.G."/>
            <person name="Just J."/>
            <person name="Clarke C."/>
            <person name="Bender T."/>
            <person name="Huebert T."/>
            <person name="Mason A.S."/>
            <person name="Pires J.C."/>
            <person name="Barker G."/>
            <person name="Moore J."/>
            <person name="Walley P.G."/>
            <person name="Manoli S."/>
            <person name="Batley J."/>
            <person name="Edwards D."/>
            <person name="Nelson M.N."/>
            <person name="Wang X."/>
            <person name="Paterson A.H."/>
            <person name="King G."/>
            <person name="Bancroft I."/>
            <person name="Chalhoub B."/>
            <person name="Sharpe A.G."/>
        </authorList>
    </citation>
    <scope>NUCLEOTIDE SEQUENCE</scope>
    <source>
        <strain evidence="8 9">cv. TO1000</strain>
    </source>
</reference>
<proteinExistence type="predicted"/>
<keyword evidence="6" id="KW-1133">Transmembrane helix</keyword>
<name>A0A0D3E8M5_BRAOL</name>
<organism evidence="8 9">
    <name type="scientific">Brassica oleracea var. oleracea</name>
    <dbReference type="NCBI Taxonomy" id="109376"/>
    <lineage>
        <taxon>Eukaryota</taxon>
        <taxon>Viridiplantae</taxon>
        <taxon>Streptophyta</taxon>
        <taxon>Embryophyta</taxon>
        <taxon>Tracheophyta</taxon>
        <taxon>Spermatophyta</taxon>
        <taxon>Magnoliopsida</taxon>
        <taxon>eudicotyledons</taxon>
        <taxon>Gunneridae</taxon>
        <taxon>Pentapetalae</taxon>
        <taxon>rosids</taxon>
        <taxon>malvids</taxon>
        <taxon>Brassicales</taxon>
        <taxon>Brassicaceae</taxon>
        <taxon>Brassiceae</taxon>
        <taxon>Brassica</taxon>
    </lineage>
</organism>
<keyword evidence="6" id="KW-0472">Membrane</keyword>
<keyword evidence="2 4" id="KW-0863">Zinc-finger</keyword>
<dbReference type="GO" id="GO:0008270">
    <property type="term" value="F:zinc ion binding"/>
    <property type="evidence" value="ECO:0007669"/>
    <property type="project" value="UniProtKB-KW"/>
</dbReference>
<accession>A0A0D3E8M5</accession>
<evidence type="ECO:0000256" key="4">
    <source>
        <dbReference type="PROSITE-ProRule" id="PRU01343"/>
    </source>
</evidence>
<dbReference type="InterPro" id="IPR010666">
    <property type="entry name" value="Znf_GRF"/>
</dbReference>
<keyword evidence="3" id="KW-0862">Zinc</keyword>
<evidence type="ECO:0000256" key="3">
    <source>
        <dbReference type="ARBA" id="ARBA00022833"/>
    </source>
</evidence>
<dbReference type="Proteomes" id="UP000032141">
    <property type="component" value="Chromosome C9"/>
</dbReference>
<dbReference type="HOGENOM" id="CLU_012390_9_0_1"/>
<feature type="region of interest" description="Disordered" evidence="5">
    <location>
        <begin position="42"/>
        <end position="72"/>
    </location>
</feature>
<feature type="region of interest" description="Disordered" evidence="5">
    <location>
        <begin position="193"/>
        <end position="221"/>
    </location>
</feature>
<dbReference type="Gramene" id="Bo9g084320.1">
    <property type="protein sequence ID" value="Bo9g084320.1"/>
    <property type="gene ID" value="Bo9g084320"/>
</dbReference>
<protein>
    <recommendedName>
        <fullName evidence="7">GRF-type domain-containing protein</fullName>
    </recommendedName>
</protein>
<evidence type="ECO:0000256" key="2">
    <source>
        <dbReference type="ARBA" id="ARBA00022771"/>
    </source>
</evidence>
<evidence type="ECO:0000259" key="7">
    <source>
        <dbReference type="PROSITE" id="PS51999"/>
    </source>
</evidence>